<protein>
    <submittedName>
        <fullName evidence="10">Glycosyltransferase</fullName>
        <ecNumber evidence="10">2.4.-.-</ecNumber>
    </submittedName>
</protein>
<dbReference type="CDD" id="cd04179">
    <property type="entry name" value="DPM_DPG-synthase_like"/>
    <property type="match status" value="1"/>
</dbReference>
<evidence type="ECO:0000256" key="4">
    <source>
        <dbReference type="ARBA" id="ARBA00022692"/>
    </source>
</evidence>
<dbReference type="PANTHER" id="PTHR48090">
    <property type="entry name" value="UNDECAPRENYL-PHOSPHATE 4-DEOXY-4-FORMAMIDO-L-ARABINOSE TRANSFERASE-RELATED"/>
    <property type="match status" value="1"/>
</dbReference>
<feature type="region of interest" description="Disordered" evidence="8">
    <location>
        <begin position="318"/>
        <end position="364"/>
    </location>
</feature>
<dbReference type="Pfam" id="PF00535">
    <property type="entry name" value="Glycos_transf_2"/>
    <property type="match status" value="1"/>
</dbReference>
<reference evidence="10" key="1">
    <citation type="submission" date="2022-06" db="EMBL/GenBank/DDBJ databases">
        <title>Aeoliella straminimaris, a novel planctomycete from sediments.</title>
        <authorList>
            <person name="Vitorino I.R."/>
            <person name="Lage O.M."/>
        </authorList>
    </citation>
    <scope>NUCLEOTIDE SEQUENCE</scope>
    <source>
        <strain evidence="10">ICT_H6.2</strain>
    </source>
</reference>
<keyword evidence="6" id="KW-1133">Transmembrane helix</keyword>
<dbReference type="RefSeq" id="WP_252855637.1">
    <property type="nucleotide sequence ID" value="NZ_JAMXLR010000092.1"/>
</dbReference>
<dbReference type="EC" id="2.4.-.-" evidence="10"/>
<accession>A0A9X2FG90</accession>
<keyword evidence="3 10" id="KW-0808">Transferase</keyword>
<dbReference type="InterPro" id="IPR001173">
    <property type="entry name" value="Glyco_trans_2-like"/>
</dbReference>
<dbReference type="InterPro" id="IPR037257">
    <property type="entry name" value="T2SS_E_N_sf"/>
</dbReference>
<keyword evidence="7" id="KW-0472">Membrane</keyword>
<dbReference type="Gene3D" id="3.90.550.10">
    <property type="entry name" value="Spore Coat Polysaccharide Biosynthesis Protein SpsA, Chain A"/>
    <property type="match status" value="1"/>
</dbReference>
<evidence type="ECO:0000259" key="9">
    <source>
        <dbReference type="Pfam" id="PF00535"/>
    </source>
</evidence>
<sequence>MWPLELEVPRLGELARQFAGVSAGNLRQVLELQQKQGGRVGALMLRAGLLSEEQLTDLLRRQARWVANTRSNDLKHGDFPLSVPFSICMPCYNEAQVLGEVLTGALAVLPEFLDEFEIVIVDDGSQDQTSSVVQSFAEKDDRIRLVRHEVNRGYGASVATGLRAARGDLVFFTDGDGQFNLLDLPQLLVEAQSHDVVVGYRYDRADHAMRRFNAFGWKMIIRTLMGLKIRDLDCAFKVFPRRVIDKLRLDSEGACISAEIMCQCARGGVTMTEVPVNHYPRSLGKATGANLKVITKAFRELPVVWKYRKLQPWVWNEAPADPPQAPTADPLSDTATHAALSDTLVDNGDGQQNTSPTSSVNTSS</sequence>
<dbReference type="PANTHER" id="PTHR48090:SF3">
    <property type="entry name" value="UNDECAPRENYL-PHOSPHATE 4-DEOXY-4-FORMAMIDO-L-ARABINOSE TRANSFERASE"/>
    <property type="match status" value="1"/>
</dbReference>
<evidence type="ECO:0000256" key="1">
    <source>
        <dbReference type="ARBA" id="ARBA00022475"/>
    </source>
</evidence>
<dbReference type="GO" id="GO:0099621">
    <property type="term" value="F:undecaprenyl-phosphate 4-deoxy-4-formamido-L-arabinose transferase activity"/>
    <property type="evidence" value="ECO:0007669"/>
    <property type="project" value="TreeGrafter"/>
</dbReference>
<keyword evidence="2 10" id="KW-0328">Glycosyltransferase</keyword>
<comment type="caution">
    <text evidence="10">The sequence shown here is derived from an EMBL/GenBank/DDBJ whole genome shotgun (WGS) entry which is preliminary data.</text>
</comment>
<dbReference type="Proteomes" id="UP001155241">
    <property type="component" value="Unassembled WGS sequence"/>
</dbReference>
<dbReference type="SUPFAM" id="SSF53448">
    <property type="entry name" value="Nucleotide-diphospho-sugar transferases"/>
    <property type="match status" value="1"/>
</dbReference>
<evidence type="ECO:0000256" key="7">
    <source>
        <dbReference type="ARBA" id="ARBA00023136"/>
    </source>
</evidence>
<dbReference type="GO" id="GO:0009103">
    <property type="term" value="P:lipopolysaccharide biosynthetic process"/>
    <property type="evidence" value="ECO:0007669"/>
    <property type="project" value="UniProtKB-KW"/>
</dbReference>
<evidence type="ECO:0000256" key="3">
    <source>
        <dbReference type="ARBA" id="ARBA00022679"/>
    </source>
</evidence>
<keyword evidence="4" id="KW-0812">Transmembrane</keyword>
<dbReference type="AlphaFoldDB" id="A0A9X2FG90"/>
<feature type="compositionally biased region" description="Low complexity" evidence="8">
    <location>
        <begin position="353"/>
        <end position="364"/>
    </location>
</feature>
<evidence type="ECO:0000256" key="6">
    <source>
        <dbReference type="ARBA" id="ARBA00022989"/>
    </source>
</evidence>
<feature type="domain" description="Glycosyltransferase 2-like" evidence="9">
    <location>
        <begin position="86"/>
        <end position="247"/>
    </location>
</feature>
<keyword evidence="11" id="KW-1185">Reference proteome</keyword>
<name>A0A9X2FG90_9BACT</name>
<evidence type="ECO:0000313" key="11">
    <source>
        <dbReference type="Proteomes" id="UP001155241"/>
    </source>
</evidence>
<evidence type="ECO:0000313" key="10">
    <source>
        <dbReference type="EMBL" id="MCO6047527.1"/>
    </source>
</evidence>
<keyword evidence="1" id="KW-1003">Cell membrane</keyword>
<dbReference type="GO" id="GO:0005886">
    <property type="term" value="C:plasma membrane"/>
    <property type="evidence" value="ECO:0007669"/>
    <property type="project" value="TreeGrafter"/>
</dbReference>
<dbReference type="EMBL" id="JAMXLR010000092">
    <property type="protein sequence ID" value="MCO6047527.1"/>
    <property type="molecule type" value="Genomic_DNA"/>
</dbReference>
<keyword evidence="5" id="KW-0448">Lipopolysaccharide biosynthesis</keyword>
<evidence type="ECO:0000256" key="5">
    <source>
        <dbReference type="ARBA" id="ARBA00022985"/>
    </source>
</evidence>
<organism evidence="10 11">
    <name type="scientific">Aeoliella straminimaris</name>
    <dbReference type="NCBI Taxonomy" id="2954799"/>
    <lineage>
        <taxon>Bacteria</taxon>
        <taxon>Pseudomonadati</taxon>
        <taxon>Planctomycetota</taxon>
        <taxon>Planctomycetia</taxon>
        <taxon>Pirellulales</taxon>
        <taxon>Lacipirellulaceae</taxon>
        <taxon>Aeoliella</taxon>
    </lineage>
</organism>
<evidence type="ECO:0000256" key="2">
    <source>
        <dbReference type="ARBA" id="ARBA00022676"/>
    </source>
</evidence>
<dbReference type="SUPFAM" id="SSF160246">
    <property type="entry name" value="EspE N-terminal domain-like"/>
    <property type="match status" value="1"/>
</dbReference>
<dbReference type="InterPro" id="IPR029044">
    <property type="entry name" value="Nucleotide-diphossugar_trans"/>
</dbReference>
<gene>
    <name evidence="10" type="ORF">NG895_26790</name>
</gene>
<proteinExistence type="predicted"/>
<evidence type="ECO:0000256" key="8">
    <source>
        <dbReference type="SAM" id="MobiDB-lite"/>
    </source>
</evidence>
<dbReference type="InterPro" id="IPR050256">
    <property type="entry name" value="Glycosyltransferase_2"/>
</dbReference>